<evidence type="ECO:0000313" key="2">
    <source>
        <dbReference type="EMBL" id="MTV82208.1"/>
    </source>
</evidence>
<feature type="chain" id="PRO_5039270663" description="Surface layer protein A domain-containing protein" evidence="1">
    <location>
        <begin position="30"/>
        <end position="303"/>
    </location>
</feature>
<comment type="caution">
    <text evidence="2">The sequence shown here is derived from an EMBL/GenBank/DDBJ whole genome shotgun (WGS) entry which is preliminary data.</text>
</comment>
<gene>
    <name evidence="2" type="ORF">GM612_06025</name>
</gene>
<dbReference type="RefSeq" id="WP_155431488.1">
    <property type="nucleotide sequence ID" value="NZ_WNJO01000006.1"/>
</dbReference>
<dbReference type="AlphaFoldDB" id="A0A7X2XV19"/>
<evidence type="ECO:0000313" key="3">
    <source>
        <dbReference type="Proteomes" id="UP000466388"/>
    </source>
</evidence>
<protein>
    <recommendedName>
        <fullName evidence="4">Surface layer protein A domain-containing protein</fullName>
    </recommendedName>
</protein>
<evidence type="ECO:0008006" key="4">
    <source>
        <dbReference type="Google" id="ProtNLM"/>
    </source>
</evidence>
<dbReference type="Proteomes" id="UP000466388">
    <property type="component" value="Unassembled WGS sequence"/>
</dbReference>
<proteinExistence type="predicted"/>
<keyword evidence="3" id="KW-1185">Reference proteome</keyword>
<organism evidence="2 3">
    <name type="scientific">Secundilactobacillus folii</name>
    <dbReference type="NCBI Taxonomy" id="2678357"/>
    <lineage>
        <taxon>Bacteria</taxon>
        <taxon>Bacillati</taxon>
        <taxon>Bacillota</taxon>
        <taxon>Bacilli</taxon>
        <taxon>Lactobacillales</taxon>
        <taxon>Lactobacillaceae</taxon>
        <taxon>Secundilactobacillus</taxon>
    </lineage>
</organism>
<keyword evidence="1" id="KW-0732">Signal</keyword>
<evidence type="ECO:0000256" key="1">
    <source>
        <dbReference type="SAM" id="SignalP"/>
    </source>
</evidence>
<accession>A0A7X2XV19</accession>
<feature type="signal peptide" evidence="1">
    <location>
        <begin position="1"/>
        <end position="29"/>
    </location>
</feature>
<sequence>MSKVFGKKSVTVMLSAALLGGVFVTVPNALNVTEAQADAKSSISYSQFLSDVAALKAAVQQASPKVQSQLNSAYFSKLTSNPKKAYGDSAPSFMAAFQTIVNDADKSLDSDGNPTSTTNTDFNAITAIYEYFMPRLSTGDQDGVANGGFDPGYIDVQSDIESQNGDAYIDLPIFAGDFEEDFYADVTPSNITGIPAAPASSKSTKAPSKTKAKTVKKSSISKLTAKKSSKKYVKVTGHATLYKQARYARIKTYRGYKYAKLSSHHNFSKKIYAPKAKTVKVAVGNYSHGHFSYVTSTKTAHVK</sequence>
<dbReference type="EMBL" id="WNJO01000006">
    <property type="protein sequence ID" value="MTV82208.1"/>
    <property type="molecule type" value="Genomic_DNA"/>
</dbReference>
<reference evidence="2 3" key="1">
    <citation type="submission" date="2019-11" db="EMBL/GenBank/DDBJ databases">
        <title>Lactobacillus sp. nov. CRM56-3, isolated from fermented tea leaves.</title>
        <authorList>
            <person name="Phuengjayaem S."/>
            <person name="Tanasupawat S."/>
        </authorList>
    </citation>
    <scope>NUCLEOTIDE SEQUENCE [LARGE SCALE GENOMIC DNA]</scope>
    <source>
        <strain evidence="2 3">CRM56-3</strain>
    </source>
</reference>
<name>A0A7X2XV19_9LACO</name>